<sequence length="150" mass="16061">MFAALQVYDECAAPEQEINYSSSSGQCKAEGGAGCSELTTTTAGSKEGSIVQDPAMLTCVISRPLRKRKAQPQRLCMTAGCMRRRWQSTAASLHVLTGSSKAVIRLLGQHSQDGPAACEESFRSSTRGQSHSSKYSSAEGCCVQPPHFKQ</sequence>
<gene>
    <name evidence="2" type="ORF">BQ4739_LOCUS6782</name>
</gene>
<evidence type="ECO:0000313" key="2">
    <source>
        <dbReference type="EMBL" id="SZX66366.1"/>
    </source>
</evidence>
<proteinExistence type="predicted"/>
<organism evidence="2 3">
    <name type="scientific">Tetradesmus obliquus</name>
    <name type="common">Green alga</name>
    <name type="synonym">Acutodesmus obliquus</name>
    <dbReference type="NCBI Taxonomy" id="3088"/>
    <lineage>
        <taxon>Eukaryota</taxon>
        <taxon>Viridiplantae</taxon>
        <taxon>Chlorophyta</taxon>
        <taxon>core chlorophytes</taxon>
        <taxon>Chlorophyceae</taxon>
        <taxon>CS clade</taxon>
        <taxon>Sphaeropleales</taxon>
        <taxon>Scenedesmaceae</taxon>
        <taxon>Tetradesmus</taxon>
    </lineage>
</organism>
<dbReference type="EMBL" id="FNXT01000698">
    <property type="protein sequence ID" value="SZX66366.1"/>
    <property type="molecule type" value="Genomic_DNA"/>
</dbReference>
<feature type="region of interest" description="Disordered" evidence="1">
    <location>
        <begin position="117"/>
        <end position="150"/>
    </location>
</feature>
<name>A0A383VPL7_TETOB</name>
<dbReference type="AlphaFoldDB" id="A0A383VPL7"/>
<evidence type="ECO:0000256" key="1">
    <source>
        <dbReference type="SAM" id="MobiDB-lite"/>
    </source>
</evidence>
<dbReference type="Proteomes" id="UP000256970">
    <property type="component" value="Unassembled WGS sequence"/>
</dbReference>
<accession>A0A383VPL7</accession>
<feature type="compositionally biased region" description="Polar residues" evidence="1">
    <location>
        <begin position="123"/>
        <end position="136"/>
    </location>
</feature>
<keyword evidence="3" id="KW-1185">Reference proteome</keyword>
<evidence type="ECO:0000313" key="3">
    <source>
        <dbReference type="Proteomes" id="UP000256970"/>
    </source>
</evidence>
<protein>
    <submittedName>
        <fullName evidence="2">Uncharacterized protein</fullName>
    </submittedName>
</protein>
<reference evidence="2 3" key="1">
    <citation type="submission" date="2016-10" db="EMBL/GenBank/DDBJ databases">
        <authorList>
            <person name="Cai Z."/>
        </authorList>
    </citation>
    <scope>NUCLEOTIDE SEQUENCE [LARGE SCALE GENOMIC DNA]</scope>
</reference>